<dbReference type="Gene3D" id="1.10.10.10">
    <property type="entry name" value="Winged helix-like DNA-binding domain superfamily/Winged helix DNA-binding domain"/>
    <property type="match status" value="1"/>
</dbReference>
<dbReference type="InterPro" id="IPR036388">
    <property type="entry name" value="WH-like_DNA-bd_sf"/>
</dbReference>
<dbReference type="GO" id="GO:0003677">
    <property type="term" value="F:DNA binding"/>
    <property type="evidence" value="ECO:0007669"/>
    <property type="project" value="UniProtKB-KW"/>
</dbReference>
<dbReference type="RefSeq" id="WP_119771700.1">
    <property type="nucleotide sequence ID" value="NZ_QYUO01000003.1"/>
</dbReference>
<dbReference type="Proteomes" id="UP000265955">
    <property type="component" value="Unassembled WGS sequence"/>
</dbReference>
<proteinExistence type="inferred from homology"/>
<dbReference type="FunFam" id="1.10.10.10:FF:000001">
    <property type="entry name" value="LysR family transcriptional regulator"/>
    <property type="match status" value="1"/>
</dbReference>
<dbReference type="GO" id="GO:0003700">
    <property type="term" value="F:DNA-binding transcription factor activity"/>
    <property type="evidence" value="ECO:0007669"/>
    <property type="project" value="InterPro"/>
</dbReference>
<dbReference type="SUPFAM" id="SSF53850">
    <property type="entry name" value="Periplasmic binding protein-like II"/>
    <property type="match status" value="1"/>
</dbReference>
<dbReference type="Gene3D" id="3.40.190.10">
    <property type="entry name" value="Periplasmic binding protein-like II"/>
    <property type="match status" value="2"/>
</dbReference>
<accession>A0A3A3FJZ7</accession>
<evidence type="ECO:0000259" key="5">
    <source>
        <dbReference type="PROSITE" id="PS50931"/>
    </source>
</evidence>
<dbReference type="InterPro" id="IPR000847">
    <property type="entry name" value="LysR_HTH_N"/>
</dbReference>
<evidence type="ECO:0000313" key="7">
    <source>
        <dbReference type="Proteomes" id="UP000265955"/>
    </source>
</evidence>
<dbReference type="InterPro" id="IPR036390">
    <property type="entry name" value="WH_DNA-bd_sf"/>
</dbReference>
<dbReference type="PRINTS" id="PR00039">
    <property type="entry name" value="HTHLYSR"/>
</dbReference>
<protein>
    <submittedName>
        <fullName evidence="6">LysR family transcriptional regulator</fullName>
    </submittedName>
</protein>
<dbReference type="PANTHER" id="PTHR30346">
    <property type="entry name" value="TRANSCRIPTIONAL DUAL REGULATOR HCAR-RELATED"/>
    <property type="match status" value="1"/>
</dbReference>
<dbReference type="Pfam" id="PF00126">
    <property type="entry name" value="HTH_1"/>
    <property type="match status" value="1"/>
</dbReference>
<name>A0A3A3FJZ7_9BURK</name>
<feature type="domain" description="HTH lysR-type" evidence="5">
    <location>
        <begin position="4"/>
        <end position="62"/>
    </location>
</feature>
<keyword evidence="3" id="KW-0238">DNA-binding</keyword>
<sequence length="315" mass="35386">MVNYTLRQLKYFLTTVECGSVAEASRRLYIAQPSVSSAIKSLEDNFGIQLFIRHHAQGVTLTPAGMRFHHKAQELLRVLREFEQNALADNDVVSGQIDIGCFKTLGPVYLPRLIADFSRAYPGVKLNIKDGDQSDMKNCLQSGQLDLAILYNQEIDESVFDNSVLLDELRPYVILSADHPLAGRDSVSLHELSTEPMILLDLLPSKTYFLSIFRDYNLAPHIAFRSPSLELVRGLVGRGLGFSVMVTRPEIDVTYDGNHIVCMKIKESVDSVSLTAIWLKSNQLTRPAQLFVDLCRKTLNRHGMENTDKIINIGF</sequence>
<dbReference type="GO" id="GO:0032993">
    <property type="term" value="C:protein-DNA complex"/>
    <property type="evidence" value="ECO:0007669"/>
    <property type="project" value="TreeGrafter"/>
</dbReference>
<dbReference type="PROSITE" id="PS50931">
    <property type="entry name" value="HTH_LYSR"/>
    <property type="match status" value="1"/>
</dbReference>
<organism evidence="6 7">
    <name type="scientific">Noviherbaspirillum saxi</name>
    <dbReference type="NCBI Taxonomy" id="2320863"/>
    <lineage>
        <taxon>Bacteria</taxon>
        <taxon>Pseudomonadati</taxon>
        <taxon>Pseudomonadota</taxon>
        <taxon>Betaproteobacteria</taxon>
        <taxon>Burkholderiales</taxon>
        <taxon>Oxalobacteraceae</taxon>
        <taxon>Noviherbaspirillum</taxon>
    </lineage>
</organism>
<reference evidence="7" key="1">
    <citation type="submission" date="2018-09" db="EMBL/GenBank/DDBJ databases">
        <authorList>
            <person name="Zhu H."/>
        </authorList>
    </citation>
    <scope>NUCLEOTIDE SEQUENCE [LARGE SCALE GENOMIC DNA]</scope>
    <source>
        <strain evidence="7">K1R23-30</strain>
    </source>
</reference>
<evidence type="ECO:0000256" key="1">
    <source>
        <dbReference type="ARBA" id="ARBA00009437"/>
    </source>
</evidence>
<dbReference type="AlphaFoldDB" id="A0A3A3FJZ7"/>
<evidence type="ECO:0000256" key="2">
    <source>
        <dbReference type="ARBA" id="ARBA00023015"/>
    </source>
</evidence>
<comment type="caution">
    <text evidence="6">The sequence shown here is derived from an EMBL/GenBank/DDBJ whole genome shotgun (WGS) entry which is preliminary data.</text>
</comment>
<keyword evidence="2" id="KW-0805">Transcription regulation</keyword>
<dbReference type="OrthoDB" id="8679465at2"/>
<comment type="similarity">
    <text evidence="1">Belongs to the LysR transcriptional regulatory family.</text>
</comment>
<dbReference type="SUPFAM" id="SSF46785">
    <property type="entry name" value="Winged helix' DNA-binding domain"/>
    <property type="match status" value="1"/>
</dbReference>
<dbReference type="EMBL" id="QYUO01000003">
    <property type="protein sequence ID" value="RJF91802.1"/>
    <property type="molecule type" value="Genomic_DNA"/>
</dbReference>
<keyword evidence="7" id="KW-1185">Reference proteome</keyword>
<evidence type="ECO:0000256" key="4">
    <source>
        <dbReference type="ARBA" id="ARBA00023163"/>
    </source>
</evidence>
<evidence type="ECO:0000313" key="6">
    <source>
        <dbReference type="EMBL" id="RJF91802.1"/>
    </source>
</evidence>
<dbReference type="PANTHER" id="PTHR30346:SF0">
    <property type="entry name" value="HCA OPERON TRANSCRIPTIONAL ACTIVATOR HCAR"/>
    <property type="match status" value="1"/>
</dbReference>
<dbReference type="InterPro" id="IPR005119">
    <property type="entry name" value="LysR_subst-bd"/>
</dbReference>
<keyword evidence="4" id="KW-0804">Transcription</keyword>
<gene>
    <name evidence="6" type="ORF">D3871_24270</name>
</gene>
<evidence type="ECO:0000256" key="3">
    <source>
        <dbReference type="ARBA" id="ARBA00023125"/>
    </source>
</evidence>
<dbReference type="CDD" id="cd08412">
    <property type="entry name" value="PBP2_PAO1_like"/>
    <property type="match status" value="1"/>
</dbReference>
<dbReference type="Pfam" id="PF03466">
    <property type="entry name" value="LysR_substrate"/>
    <property type="match status" value="1"/>
</dbReference>